<gene>
    <name evidence="1" type="ORF">AAK873_10395</name>
</gene>
<evidence type="ECO:0000313" key="2">
    <source>
        <dbReference type="Proteomes" id="UP001565200"/>
    </source>
</evidence>
<dbReference type="Proteomes" id="UP001565200">
    <property type="component" value="Unassembled WGS sequence"/>
</dbReference>
<dbReference type="RefSeq" id="WP_121699892.1">
    <property type="nucleotide sequence ID" value="NZ_JBCLPP010000029.1"/>
</dbReference>
<comment type="caution">
    <text evidence="1">The sequence shown here is derived from an EMBL/GenBank/DDBJ whole genome shotgun (WGS) entry which is preliminary data.</text>
</comment>
<reference evidence="1 2" key="1">
    <citation type="submission" date="2024-03" db="EMBL/GenBank/DDBJ databases">
        <title>Mouse gut bacterial collection (mGBC) of GemPharmatech.</title>
        <authorList>
            <person name="He Y."/>
            <person name="Dong L."/>
            <person name="Wu D."/>
            <person name="Gao X."/>
            <person name="Lin Z."/>
        </authorList>
    </citation>
    <scope>NUCLEOTIDE SEQUENCE [LARGE SCALE GENOMIC DNA]</scope>
    <source>
        <strain evidence="1 2">54-13</strain>
    </source>
</reference>
<dbReference type="InterPro" id="IPR027848">
    <property type="entry name" value="DUF4494"/>
</dbReference>
<evidence type="ECO:0000313" key="1">
    <source>
        <dbReference type="EMBL" id="MEY8246022.1"/>
    </source>
</evidence>
<dbReference type="EMBL" id="JBCLPP010000029">
    <property type="protein sequence ID" value="MEY8246022.1"/>
    <property type="molecule type" value="Genomic_DNA"/>
</dbReference>
<protein>
    <submittedName>
        <fullName evidence="1">DUF4494 domain-containing protein</fullName>
    </submittedName>
</protein>
<keyword evidence="2" id="KW-1185">Reference proteome</keyword>
<accession>A0ABV4D237</accession>
<proteinExistence type="predicted"/>
<organism evidence="1 2">
    <name type="scientific">Heminiphilus faecis</name>
    <dbReference type="NCBI Taxonomy" id="2601703"/>
    <lineage>
        <taxon>Bacteria</taxon>
        <taxon>Pseudomonadati</taxon>
        <taxon>Bacteroidota</taxon>
        <taxon>Bacteroidia</taxon>
        <taxon>Bacteroidales</taxon>
        <taxon>Muribaculaceae</taxon>
        <taxon>Heminiphilus</taxon>
    </lineage>
</organism>
<dbReference type="Pfam" id="PF14902">
    <property type="entry name" value="DUF4494"/>
    <property type="match status" value="1"/>
</dbReference>
<sequence length="151" mass="17215">MSNWFETKVRYDKMMENGMQKKVNEPYMVDALSFTEAEARTIEELTPFISGDFSISAVKRTNISEIFWDETADKWYHVKVNFITLDEKTAVEKKTTTHILVAANDFRGALDNFMEGMKGTMADFEIASIAETNIMDVYKAKLSKTEAAPEA</sequence>
<name>A0ABV4D237_9BACT</name>